<dbReference type="Pfam" id="PF09343">
    <property type="entry name" value="DUF2460"/>
    <property type="match status" value="1"/>
</dbReference>
<proteinExistence type="predicted"/>
<accession>A0ABZ0UL57</accession>
<feature type="domain" description="DUF2460" evidence="1">
    <location>
        <begin position="5"/>
        <end position="199"/>
    </location>
</feature>
<evidence type="ECO:0000259" key="1">
    <source>
        <dbReference type="Pfam" id="PF09343"/>
    </source>
</evidence>
<sequence length="200" mass="23065">MKEFDEVRFPEDISYGATGGPEYFTNIICTTNGKEYRTLNGTNSKMRYNISYAVKTSLQMEKLVTFFRARRGRAVGFRLKDWCDYKAEMQLLGIGDGINKAFQLKKIYKSEESTYERIIYKPVISTVIIYVNNEEYTGGVEVNHQSGEIKFESTVGLGDKIFATFEFDLPVRFDIDHLPISIDEHNTYSSKNINLVEIRL</sequence>
<protein>
    <submittedName>
        <fullName evidence="2">DUF2460 protein</fullName>
    </submittedName>
</protein>
<keyword evidence="3" id="KW-1185">Reference proteome</keyword>
<dbReference type="EMBL" id="CP110820">
    <property type="protein sequence ID" value="WPX96861.1"/>
    <property type="molecule type" value="Genomic_DNA"/>
</dbReference>
<evidence type="ECO:0000313" key="3">
    <source>
        <dbReference type="Proteomes" id="UP001327219"/>
    </source>
</evidence>
<dbReference type="Proteomes" id="UP001327219">
    <property type="component" value="Chromosome"/>
</dbReference>
<organism evidence="2 3">
    <name type="scientific">Candidatus Bandiella euplotis</name>
    <dbReference type="NCBI Taxonomy" id="1664265"/>
    <lineage>
        <taxon>Bacteria</taxon>
        <taxon>Pseudomonadati</taxon>
        <taxon>Pseudomonadota</taxon>
        <taxon>Alphaproteobacteria</taxon>
        <taxon>Rickettsiales</taxon>
        <taxon>Candidatus Midichloriaceae</taxon>
        <taxon>Candidatus Bandiella</taxon>
    </lineage>
</organism>
<dbReference type="RefSeq" id="WP_323732551.1">
    <property type="nucleotide sequence ID" value="NZ_CP110820.1"/>
</dbReference>
<evidence type="ECO:0000313" key="2">
    <source>
        <dbReference type="EMBL" id="WPX96861.1"/>
    </source>
</evidence>
<gene>
    <name evidence="2" type="ORF">Bandiella_00994</name>
</gene>
<dbReference type="InterPro" id="IPR011740">
    <property type="entry name" value="DUF2460"/>
</dbReference>
<dbReference type="NCBIfam" id="TIGR02217">
    <property type="entry name" value="chp_TIGR02217"/>
    <property type="match status" value="1"/>
</dbReference>
<reference evidence="2 3" key="1">
    <citation type="submission" date="2022-11" db="EMBL/GenBank/DDBJ databases">
        <title>Host association and intracellularity evolved multiple times independently in the Rickettsiales.</title>
        <authorList>
            <person name="Castelli M."/>
            <person name="Nardi T."/>
            <person name="Gammuto L."/>
            <person name="Bellinzona G."/>
            <person name="Sabaneyeva E."/>
            <person name="Potekhin A."/>
            <person name="Serra V."/>
            <person name="Petroni G."/>
            <person name="Sassera D."/>
        </authorList>
    </citation>
    <scope>NUCLEOTIDE SEQUENCE [LARGE SCALE GENOMIC DNA]</scope>
    <source>
        <strain evidence="2 3">NDG2</strain>
    </source>
</reference>
<name>A0ABZ0UL57_9RICK</name>